<feature type="region of interest" description="Disordered" evidence="1">
    <location>
        <begin position="1"/>
        <end position="28"/>
    </location>
</feature>
<feature type="region of interest" description="Disordered" evidence="1">
    <location>
        <begin position="447"/>
        <end position="483"/>
    </location>
</feature>
<name>A0A0G4I369_9ALVE</name>
<feature type="compositionally biased region" description="Polar residues" evidence="1">
    <location>
        <begin position="1173"/>
        <end position="1192"/>
    </location>
</feature>
<feature type="region of interest" description="Disordered" evidence="1">
    <location>
        <begin position="1442"/>
        <end position="1464"/>
    </location>
</feature>
<feature type="compositionally biased region" description="Basic and acidic residues" evidence="1">
    <location>
        <begin position="809"/>
        <end position="818"/>
    </location>
</feature>
<feature type="compositionally biased region" description="Polar residues" evidence="1">
    <location>
        <begin position="788"/>
        <end position="805"/>
    </location>
</feature>
<proteinExistence type="predicted"/>
<feature type="region of interest" description="Disordered" evidence="1">
    <location>
        <begin position="777"/>
        <end position="843"/>
    </location>
</feature>
<feature type="compositionally biased region" description="Low complexity" evidence="1">
    <location>
        <begin position="1"/>
        <end position="20"/>
    </location>
</feature>
<feature type="compositionally biased region" description="Polar residues" evidence="1">
    <location>
        <begin position="303"/>
        <end position="318"/>
    </location>
</feature>
<feature type="region of interest" description="Disordered" evidence="1">
    <location>
        <begin position="1024"/>
        <end position="1295"/>
    </location>
</feature>
<organism evidence="2">
    <name type="scientific">Chromera velia CCMP2878</name>
    <dbReference type="NCBI Taxonomy" id="1169474"/>
    <lineage>
        <taxon>Eukaryota</taxon>
        <taxon>Sar</taxon>
        <taxon>Alveolata</taxon>
        <taxon>Colpodellida</taxon>
        <taxon>Chromeraceae</taxon>
        <taxon>Chromera</taxon>
    </lineage>
</organism>
<feature type="compositionally biased region" description="Basic and acidic residues" evidence="1">
    <location>
        <begin position="94"/>
        <end position="106"/>
    </location>
</feature>
<protein>
    <submittedName>
        <fullName evidence="2">Uncharacterized protein</fullName>
    </submittedName>
</protein>
<feature type="region of interest" description="Disordered" evidence="1">
    <location>
        <begin position="89"/>
        <end position="114"/>
    </location>
</feature>
<feature type="region of interest" description="Disordered" evidence="1">
    <location>
        <begin position="195"/>
        <end position="324"/>
    </location>
</feature>
<feature type="compositionally biased region" description="Polar residues" evidence="1">
    <location>
        <begin position="48"/>
        <end position="58"/>
    </location>
</feature>
<feature type="compositionally biased region" description="Basic and acidic residues" evidence="1">
    <location>
        <begin position="1031"/>
        <end position="1052"/>
    </location>
</feature>
<gene>
    <name evidence="2" type="ORF">Cvel_10570</name>
</gene>
<feature type="compositionally biased region" description="Basic residues" evidence="1">
    <location>
        <begin position="1083"/>
        <end position="1094"/>
    </location>
</feature>
<dbReference type="VEuPathDB" id="CryptoDB:Cvel_10570"/>
<reference evidence="2" key="1">
    <citation type="submission" date="2014-11" db="EMBL/GenBank/DDBJ databases">
        <authorList>
            <person name="Otto D Thomas"/>
            <person name="Naeem Raeece"/>
        </authorList>
    </citation>
    <scope>NUCLEOTIDE SEQUENCE</scope>
</reference>
<sequence>MASPPAKANAATARGVPARAAAEDRWEKAMRRTTGSFFAKPKTSSFAFGESITHQGGKTSRKSKKRQGKGEPDDLLSAAAKTLTKWTPLFSINENKRKPEKERDGPNNKGLHGSVDNLRLFSLTASSAFEFSKKIEKHDSTALGYVYGGPVEEEQKFLFLSTKEEQAARIAQQRRSSVVYGERRLSELEAGVVMGVGGPIPNEKVASADDERSDTASSEELQAVPVSESGGSVADRQPRAAPRQRAQRDAGGQTGADTSNNVGPAAARRWTKTKAARAAVEHKGSFAASRDAVNQKRRRRTENSVSASSVENQMSNIPPQGREMTKKTGAVDLSEVPAGLLSCLAAPPREDRQGVCEVTSTSVEPAPPDYRTLLEEVEAGWRAGVGTSADFRASSPTVQRRRALQLLVEAARVSKAQNKNGPRKVNIREGEQLELLDEADIEKTKLFELSPSHPEERLTRSSPFALSPPKSPDGKIQCCDGKQPPLRAASAIELSLVPPSGSPPRKFHLRSTAFSLERNPGKRQERRCPENAEKVRHLQEGKDNEDKETEKKGSAKAEKDSDFFRVRVPLRSKAVSHRHRNLLPSVPLSIQPPDRDLISHRSTLPSTSTALPLSELFFWAATQAQQRMGMFTDLGQFSDEAARTRRKELEQTVERLDDLLAMLGDCEHFTKVNAVLRMLLARTEEVEDLLRDNSAVVDAMKNLPSAKKMETMDRLAQALGSLRRTNRRSSVEVDEKRQSYVRAMNEDSARLFQTVFLELKRNLHGLLSNVNVARKPASQARKNEESMQQHSGEVLSRQKSSQQLVFMQKTKEDVESKANGHPQTATGQGVSQASRAASQAGNPSHPATASVGIFFESLLCVYRLLREARLTVKAIGEDQSRGDALREELRLRLVDSGWKAEDAVIGRIEGASRVLLNFTKKLTEAADRAHVEPAQRLLEFIASVHKQHPSIPLALRLPERQALSHLVLLATNREEITRQIREFQNSLERIKLGGRRRTEKMIIKAGNLGGDDESLLLQKVSISSSAEENEKEMNELQKEHQGEEGEKEKDSDASSSFSSEDSASATSRSRSPSHSPKSPRSPRSPRRAAPKKRMGTTPDGEESPFHMPAENPEGDLQTDRTAGWAQVAGAIDRGATRRIVEEVERKKRKKRKRKPGRQRTANEEDLDSPRAISRQSTKGMQRSETRGTTMTMTEADDARSFFQSSASGWGSQMTMRRGSAEAVMSVMLKSQQYDQGDEVFSESDEDEDGEDDSGDSALGEDTGKGEKGARMSAGTLAAEEQAMAEREAEEDEREQFARNAVKSVGPFMSSRARKLLYHLALTEDSDGRPNDLTGGVGFGGKKRRKNRKMELELMEQVREAIGTRKLLTKDLRVQGQSIPPVSFQEKEKTCSPFAQNFPPCECVNVRLRLLKEGRNPDLAKAVALSLRFGNMRIEDFLFRKEKPQKGAKAQQNAGGGGGARRNSTVMGGQGGIWSPRMLLQAALADEPHGALGRPLAAAGSYRVPVTMNREASGEERKEFLEFDGLSALKGLVEVDNDGEGVSE</sequence>
<feature type="compositionally biased region" description="Polar residues" evidence="1">
    <location>
        <begin position="821"/>
        <end position="843"/>
    </location>
</feature>
<evidence type="ECO:0000256" key="1">
    <source>
        <dbReference type="SAM" id="MobiDB-lite"/>
    </source>
</evidence>
<feature type="compositionally biased region" description="Low complexity" evidence="1">
    <location>
        <begin position="1053"/>
        <end position="1078"/>
    </location>
</feature>
<feature type="compositionally biased region" description="Basic and acidic residues" evidence="1">
    <location>
        <begin position="1134"/>
        <end position="1145"/>
    </location>
</feature>
<dbReference type="EMBL" id="CDMZ01004925">
    <property type="protein sequence ID" value="CEM51371.1"/>
    <property type="molecule type" value="Genomic_DNA"/>
</dbReference>
<feature type="region of interest" description="Disordered" evidence="1">
    <location>
        <begin position="48"/>
        <end position="77"/>
    </location>
</feature>
<feature type="compositionally biased region" description="Polar residues" evidence="1">
    <location>
        <begin position="1201"/>
        <end position="1214"/>
    </location>
</feature>
<feature type="compositionally biased region" description="Basic residues" evidence="1">
    <location>
        <begin position="1146"/>
        <end position="1157"/>
    </location>
</feature>
<evidence type="ECO:0000313" key="2">
    <source>
        <dbReference type="EMBL" id="CEM51371.1"/>
    </source>
</evidence>
<feature type="compositionally biased region" description="Basic and acidic residues" evidence="1">
    <location>
        <begin position="519"/>
        <end position="558"/>
    </location>
</feature>
<accession>A0A0G4I369</accession>
<feature type="region of interest" description="Disordered" evidence="1">
    <location>
        <begin position="496"/>
        <end position="558"/>
    </location>
</feature>
<feature type="compositionally biased region" description="Acidic residues" evidence="1">
    <location>
        <begin position="1235"/>
        <end position="1254"/>
    </location>
</feature>